<sequence>MEEKRDYEEYSIPLKDSPGLHDCPQFVYSVDDGTLPSNIRSVFLTKVQLTREYQRSRVCLETCCNRPKDTDEKTRRKRKLWLICGLVVVITAFVTAFAVWELLRKTSQNPPVQQWDMKEHASDVQEHEEERVSTQPITKTQSVGDKMNFHRTPCRKICWDFSAFKFRSKCLDGVCRCGGYGYNSDTCLPDIDGCMMQNDDVTHAQASKNGERMSLYSCKQKRLEGNAIHVFSVFGMGDSEGTVIELKGAKNDEDITLVLSSYQKVSWVVQLKDGVRIGKIIMMQTSSSGESGLVLEGLKTLENPTVMSYKRQSGYGDDRDGGHTVQLIQAITQEVGQITTFTGSKYADYFSLNLALSSTESL</sequence>
<reference evidence="2 3" key="1">
    <citation type="journal article" date="2017" name="Nat. Ecol. Evol.">
        <title>Scallop genome provides insights into evolution of bilaterian karyotype and development.</title>
        <authorList>
            <person name="Wang S."/>
            <person name="Zhang J."/>
            <person name="Jiao W."/>
            <person name="Li J."/>
            <person name="Xun X."/>
            <person name="Sun Y."/>
            <person name="Guo X."/>
            <person name="Huan P."/>
            <person name="Dong B."/>
            <person name="Zhang L."/>
            <person name="Hu X."/>
            <person name="Sun X."/>
            <person name="Wang J."/>
            <person name="Zhao C."/>
            <person name="Wang Y."/>
            <person name="Wang D."/>
            <person name="Huang X."/>
            <person name="Wang R."/>
            <person name="Lv J."/>
            <person name="Li Y."/>
            <person name="Zhang Z."/>
            <person name="Liu B."/>
            <person name="Lu W."/>
            <person name="Hui Y."/>
            <person name="Liang J."/>
            <person name="Zhou Z."/>
            <person name="Hou R."/>
            <person name="Li X."/>
            <person name="Liu Y."/>
            <person name="Li H."/>
            <person name="Ning X."/>
            <person name="Lin Y."/>
            <person name="Zhao L."/>
            <person name="Xing Q."/>
            <person name="Dou J."/>
            <person name="Li Y."/>
            <person name="Mao J."/>
            <person name="Guo H."/>
            <person name="Dou H."/>
            <person name="Li T."/>
            <person name="Mu C."/>
            <person name="Jiang W."/>
            <person name="Fu Q."/>
            <person name="Fu X."/>
            <person name="Miao Y."/>
            <person name="Liu J."/>
            <person name="Yu Q."/>
            <person name="Li R."/>
            <person name="Liao H."/>
            <person name="Li X."/>
            <person name="Kong Y."/>
            <person name="Jiang Z."/>
            <person name="Chourrout D."/>
            <person name="Li R."/>
            <person name="Bao Z."/>
        </authorList>
    </citation>
    <scope>NUCLEOTIDE SEQUENCE [LARGE SCALE GENOMIC DNA]</scope>
    <source>
        <strain evidence="2 3">PY_sf001</strain>
    </source>
</reference>
<keyword evidence="3" id="KW-1185">Reference proteome</keyword>
<evidence type="ECO:0000256" key="1">
    <source>
        <dbReference type="SAM" id="Phobius"/>
    </source>
</evidence>
<evidence type="ECO:0000313" key="3">
    <source>
        <dbReference type="Proteomes" id="UP000242188"/>
    </source>
</evidence>
<feature type="transmembrane region" description="Helical" evidence="1">
    <location>
        <begin position="80"/>
        <end position="100"/>
    </location>
</feature>
<gene>
    <name evidence="2" type="ORF">KP79_PYT21328</name>
</gene>
<dbReference type="AlphaFoldDB" id="A0A210PL12"/>
<name>A0A210PL12_MIZYE</name>
<proteinExistence type="predicted"/>
<dbReference type="OrthoDB" id="5986449at2759"/>
<comment type="caution">
    <text evidence="2">The sequence shown here is derived from an EMBL/GenBank/DDBJ whole genome shotgun (WGS) entry which is preliminary data.</text>
</comment>
<keyword evidence="1" id="KW-1133">Transmembrane helix</keyword>
<protein>
    <submittedName>
        <fullName evidence="2">Uncharacterized protein</fullName>
    </submittedName>
</protein>
<keyword evidence="1" id="KW-0812">Transmembrane</keyword>
<dbReference type="EMBL" id="NEDP02005594">
    <property type="protein sequence ID" value="OWF37154.1"/>
    <property type="molecule type" value="Genomic_DNA"/>
</dbReference>
<keyword evidence="1" id="KW-0472">Membrane</keyword>
<organism evidence="2 3">
    <name type="scientific">Mizuhopecten yessoensis</name>
    <name type="common">Japanese scallop</name>
    <name type="synonym">Patinopecten yessoensis</name>
    <dbReference type="NCBI Taxonomy" id="6573"/>
    <lineage>
        <taxon>Eukaryota</taxon>
        <taxon>Metazoa</taxon>
        <taxon>Spiralia</taxon>
        <taxon>Lophotrochozoa</taxon>
        <taxon>Mollusca</taxon>
        <taxon>Bivalvia</taxon>
        <taxon>Autobranchia</taxon>
        <taxon>Pteriomorphia</taxon>
        <taxon>Pectinida</taxon>
        <taxon>Pectinoidea</taxon>
        <taxon>Pectinidae</taxon>
        <taxon>Mizuhopecten</taxon>
    </lineage>
</organism>
<accession>A0A210PL12</accession>
<dbReference type="Proteomes" id="UP000242188">
    <property type="component" value="Unassembled WGS sequence"/>
</dbReference>
<evidence type="ECO:0000313" key="2">
    <source>
        <dbReference type="EMBL" id="OWF37154.1"/>
    </source>
</evidence>